<organism evidence="2 3">
    <name type="scientific">Trichonephila inaurata madagascariensis</name>
    <dbReference type="NCBI Taxonomy" id="2747483"/>
    <lineage>
        <taxon>Eukaryota</taxon>
        <taxon>Metazoa</taxon>
        <taxon>Ecdysozoa</taxon>
        <taxon>Arthropoda</taxon>
        <taxon>Chelicerata</taxon>
        <taxon>Arachnida</taxon>
        <taxon>Araneae</taxon>
        <taxon>Araneomorphae</taxon>
        <taxon>Entelegynae</taxon>
        <taxon>Araneoidea</taxon>
        <taxon>Nephilidae</taxon>
        <taxon>Trichonephila</taxon>
        <taxon>Trichonephila inaurata</taxon>
    </lineage>
</organism>
<protein>
    <submittedName>
        <fullName evidence="2">Uncharacterized protein</fullName>
    </submittedName>
</protein>
<feature type="compositionally biased region" description="Basic and acidic residues" evidence="1">
    <location>
        <begin position="149"/>
        <end position="158"/>
    </location>
</feature>
<evidence type="ECO:0000256" key="1">
    <source>
        <dbReference type="SAM" id="MobiDB-lite"/>
    </source>
</evidence>
<feature type="region of interest" description="Disordered" evidence="1">
    <location>
        <begin position="149"/>
        <end position="201"/>
    </location>
</feature>
<dbReference type="Proteomes" id="UP000886998">
    <property type="component" value="Unassembled WGS sequence"/>
</dbReference>
<sequence>MKARMETKGRDINFLQLIMDLPLKRKRTTRIIIEQDDDESLNLSDEDEEYTPFSKKKKTEFLDTLKEITKLKKEYKPKTVRKKSTTITKSLLKKEIVKHANDAVNNQLSPFNEDEVIAIPSTSIDNGELEKRLPQSKKSDVELERIASEAIQKKESKPKTVRKKSTTNITKRQPKKKILKNDIDTENNQQSPFIEDKVSKF</sequence>
<proteinExistence type="predicted"/>
<name>A0A8X7BUX8_9ARAC</name>
<dbReference type="AlphaFoldDB" id="A0A8X7BUX8"/>
<evidence type="ECO:0000313" key="3">
    <source>
        <dbReference type="Proteomes" id="UP000886998"/>
    </source>
</evidence>
<gene>
    <name evidence="2" type="primary">NCL1_31466</name>
    <name evidence="2" type="ORF">TNIN_485871</name>
</gene>
<comment type="caution">
    <text evidence="2">The sequence shown here is derived from an EMBL/GenBank/DDBJ whole genome shotgun (WGS) entry which is preliminary data.</text>
</comment>
<evidence type="ECO:0000313" key="2">
    <source>
        <dbReference type="EMBL" id="GFY43547.1"/>
    </source>
</evidence>
<accession>A0A8X7BUX8</accession>
<dbReference type="EMBL" id="BMAV01003755">
    <property type="protein sequence ID" value="GFY43547.1"/>
    <property type="molecule type" value="Genomic_DNA"/>
</dbReference>
<reference evidence="2" key="1">
    <citation type="submission" date="2020-08" db="EMBL/GenBank/DDBJ databases">
        <title>Multicomponent nature underlies the extraordinary mechanical properties of spider dragline silk.</title>
        <authorList>
            <person name="Kono N."/>
            <person name="Nakamura H."/>
            <person name="Mori M."/>
            <person name="Yoshida Y."/>
            <person name="Ohtoshi R."/>
            <person name="Malay A.D."/>
            <person name="Moran D.A.P."/>
            <person name="Tomita M."/>
            <person name="Numata K."/>
            <person name="Arakawa K."/>
        </authorList>
    </citation>
    <scope>NUCLEOTIDE SEQUENCE</scope>
</reference>
<keyword evidence="3" id="KW-1185">Reference proteome</keyword>